<feature type="compositionally biased region" description="Polar residues" evidence="1">
    <location>
        <begin position="1"/>
        <end position="10"/>
    </location>
</feature>
<dbReference type="AlphaFoldDB" id="A0A370HCH3"/>
<organism evidence="2 3">
    <name type="scientific">Nocardia mexicana</name>
    <dbReference type="NCBI Taxonomy" id="279262"/>
    <lineage>
        <taxon>Bacteria</taxon>
        <taxon>Bacillati</taxon>
        <taxon>Actinomycetota</taxon>
        <taxon>Actinomycetes</taxon>
        <taxon>Mycobacteriales</taxon>
        <taxon>Nocardiaceae</taxon>
        <taxon>Nocardia</taxon>
    </lineage>
</organism>
<dbReference type="RefSeq" id="WP_068023784.1">
    <property type="nucleotide sequence ID" value="NZ_QQAZ01000002.1"/>
</dbReference>
<comment type="caution">
    <text evidence="2">The sequence shown here is derived from an EMBL/GenBank/DDBJ whole genome shotgun (WGS) entry which is preliminary data.</text>
</comment>
<dbReference type="Proteomes" id="UP000255355">
    <property type="component" value="Unassembled WGS sequence"/>
</dbReference>
<name>A0A370HCH3_9NOCA</name>
<evidence type="ECO:0000256" key="1">
    <source>
        <dbReference type="SAM" id="MobiDB-lite"/>
    </source>
</evidence>
<dbReference type="EMBL" id="QQAZ01000002">
    <property type="protein sequence ID" value="RDI54480.1"/>
    <property type="molecule type" value="Genomic_DNA"/>
</dbReference>
<keyword evidence="3" id="KW-1185">Reference proteome</keyword>
<reference evidence="2 3" key="1">
    <citation type="submission" date="2018-07" db="EMBL/GenBank/DDBJ databases">
        <title>Genomic Encyclopedia of Type Strains, Phase IV (KMG-IV): sequencing the most valuable type-strain genomes for metagenomic binning, comparative biology and taxonomic classification.</title>
        <authorList>
            <person name="Goeker M."/>
        </authorList>
    </citation>
    <scope>NUCLEOTIDE SEQUENCE [LARGE SCALE GENOMIC DNA]</scope>
    <source>
        <strain evidence="2 3">DSM 44952</strain>
    </source>
</reference>
<accession>A0A370HCH3</accession>
<proteinExistence type="predicted"/>
<evidence type="ECO:0000313" key="2">
    <source>
        <dbReference type="EMBL" id="RDI54480.1"/>
    </source>
</evidence>
<feature type="region of interest" description="Disordered" evidence="1">
    <location>
        <begin position="1"/>
        <end position="25"/>
    </location>
</feature>
<protein>
    <submittedName>
        <fullName evidence="2">Uncharacterized protein</fullName>
    </submittedName>
</protein>
<sequence>MSHNSTSGNGYFTRPDAEAPGPPIPGWSADNVNEFVNACDRLVRHLFDAGLRLHKHRAYPGPDRAPRDPARPGDAELSAALDDLDVLIRDSGGAILALVRMFGADEIAHRGRRRW</sequence>
<gene>
    <name evidence="2" type="ORF">DFR68_102608</name>
</gene>
<evidence type="ECO:0000313" key="3">
    <source>
        <dbReference type="Proteomes" id="UP000255355"/>
    </source>
</evidence>